<organism evidence="1 2">
    <name type="scientific">Haemophilus influenzae</name>
    <dbReference type="NCBI Taxonomy" id="727"/>
    <lineage>
        <taxon>Bacteria</taxon>
        <taxon>Pseudomonadati</taxon>
        <taxon>Pseudomonadota</taxon>
        <taxon>Gammaproteobacteria</taxon>
        <taxon>Pasteurellales</taxon>
        <taxon>Pasteurellaceae</taxon>
        <taxon>Haemophilus</taxon>
    </lineage>
</organism>
<evidence type="ECO:0000313" key="2">
    <source>
        <dbReference type="Proteomes" id="UP000238532"/>
    </source>
</evidence>
<reference evidence="1 2" key="1">
    <citation type="submission" date="2017-04" db="EMBL/GenBank/DDBJ databases">
        <title>Haemophilus influenzae in COPD genome sequencing project.</title>
        <authorList>
            <person name="Murphy T.F."/>
            <person name="Kong Y."/>
            <person name="Nadendla S."/>
            <person name="Tettelin H."/>
            <person name="Pettigrew M."/>
        </authorList>
    </citation>
    <scope>NUCLEOTIDE SEQUENCE [LARGE SCALE GENOMIC DNA]</scope>
    <source>
        <strain evidence="1 2">56P127H1</strain>
    </source>
</reference>
<sequence length="116" mass="12939">MSKFLKIDVAIVDNQNIVDYDRICINSDFIMGFIAKGVIEKYAVLDLFTDLKLGTMLLLNDDGVDVVDSLCERLEDEKLNAPLLGYGKGDRYVAAYNTLEDILAQLNGVFVREGDV</sequence>
<dbReference type="RefSeq" id="WP_105891816.1">
    <property type="nucleotide sequence ID" value="NZ_NEBY01000089.1"/>
</dbReference>
<comment type="caution">
    <text evidence="1">The sequence shown here is derived from an EMBL/GenBank/DDBJ whole genome shotgun (WGS) entry which is preliminary data.</text>
</comment>
<proteinExistence type="predicted"/>
<gene>
    <name evidence="1" type="ORF">BV102_01071</name>
</gene>
<accession>A0A2S9RS11</accession>
<name>A0A2S9RS11_HAEIF</name>
<protein>
    <submittedName>
        <fullName evidence="1">Uncharacterized protein</fullName>
    </submittedName>
</protein>
<dbReference type="Proteomes" id="UP000238532">
    <property type="component" value="Unassembled WGS sequence"/>
</dbReference>
<evidence type="ECO:0000313" key="1">
    <source>
        <dbReference type="EMBL" id="PRJ65080.1"/>
    </source>
</evidence>
<dbReference type="AlphaFoldDB" id="A0A2S9RS11"/>
<dbReference type="EMBL" id="NEBY01000089">
    <property type="protein sequence ID" value="PRJ65080.1"/>
    <property type="molecule type" value="Genomic_DNA"/>
</dbReference>